<name>A0ABN8PQA7_9CNID</name>
<proteinExistence type="predicted"/>
<reference evidence="1 2" key="1">
    <citation type="submission" date="2022-05" db="EMBL/GenBank/DDBJ databases">
        <authorList>
            <consortium name="Genoscope - CEA"/>
            <person name="William W."/>
        </authorList>
    </citation>
    <scope>NUCLEOTIDE SEQUENCE [LARGE SCALE GENOMIC DNA]</scope>
</reference>
<comment type="caution">
    <text evidence="1">The sequence shown here is derived from an EMBL/GenBank/DDBJ whole genome shotgun (WGS) entry which is preliminary data.</text>
</comment>
<organism evidence="1 2">
    <name type="scientific">Porites lobata</name>
    <dbReference type="NCBI Taxonomy" id="104759"/>
    <lineage>
        <taxon>Eukaryota</taxon>
        <taxon>Metazoa</taxon>
        <taxon>Cnidaria</taxon>
        <taxon>Anthozoa</taxon>
        <taxon>Hexacorallia</taxon>
        <taxon>Scleractinia</taxon>
        <taxon>Fungiina</taxon>
        <taxon>Poritidae</taxon>
        <taxon>Porites</taxon>
    </lineage>
</organism>
<evidence type="ECO:0000313" key="1">
    <source>
        <dbReference type="EMBL" id="CAH3148567.1"/>
    </source>
</evidence>
<sequence>MQGERVLKSLLNREIDGLYEDTKNYLAPLQCPLKNKNGCQAGGKATEETVSKYAVFCTKFPRCAIETLQNVKAKGNDLIEVTDALKLVGTPLNNTLSLYHGNYLKFIPSVDQLAKTLYLIVAQLIAKAQFERALDHANDLYKSSSFLRHGIATTVKRWRRKLDPFVNIHLICYSKELESLRRQKYHQGNDHHTCVLC</sequence>
<dbReference type="Proteomes" id="UP001159405">
    <property type="component" value="Unassembled WGS sequence"/>
</dbReference>
<dbReference type="EMBL" id="CALNXK010000084">
    <property type="protein sequence ID" value="CAH3148567.1"/>
    <property type="molecule type" value="Genomic_DNA"/>
</dbReference>
<accession>A0ABN8PQA7</accession>
<protein>
    <submittedName>
        <fullName evidence="1">Uncharacterized protein</fullName>
    </submittedName>
</protein>
<gene>
    <name evidence="1" type="ORF">PLOB_00046666</name>
</gene>
<evidence type="ECO:0000313" key="2">
    <source>
        <dbReference type="Proteomes" id="UP001159405"/>
    </source>
</evidence>
<keyword evidence="2" id="KW-1185">Reference proteome</keyword>